<keyword evidence="5 10" id="KW-0378">Hydrolase</keyword>
<comment type="subcellular location">
    <subcellularLocation>
        <location evidence="1">Endoplasmic reticulum membrane</location>
        <topology evidence="1">Multi-pass membrane protein</topology>
    </subcellularLocation>
</comment>
<dbReference type="PANTHER" id="PTHR15495:SF7">
    <property type="entry name" value="GPI INOSITOL-DEACYLASE"/>
    <property type="match status" value="1"/>
</dbReference>
<dbReference type="Pfam" id="PF07819">
    <property type="entry name" value="PGAP1"/>
    <property type="match status" value="1"/>
</dbReference>
<dbReference type="Gene3D" id="3.40.50.1820">
    <property type="entry name" value="alpha/beta hydrolase"/>
    <property type="match status" value="1"/>
</dbReference>
<gene>
    <name evidence="12" type="ORF">Pmar_PMAR011487</name>
</gene>
<proteinExistence type="inferred from homology"/>
<evidence type="ECO:0000256" key="3">
    <source>
        <dbReference type="ARBA" id="ARBA00022448"/>
    </source>
</evidence>
<dbReference type="OrthoDB" id="348976at2759"/>
<keyword evidence="8" id="KW-1133">Transmembrane helix</keyword>
<dbReference type="GeneID" id="9041989"/>
<dbReference type="Proteomes" id="UP000007800">
    <property type="component" value="Unassembled WGS sequence"/>
</dbReference>
<dbReference type="GO" id="GO:0006505">
    <property type="term" value="P:GPI anchor metabolic process"/>
    <property type="evidence" value="ECO:0007669"/>
    <property type="project" value="TreeGrafter"/>
</dbReference>
<keyword evidence="6 10" id="KW-0256">Endoplasmic reticulum</keyword>
<evidence type="ECO:0000256" key="5">
    <source>
        <dbReference type="ARBA" id="ARBA00022801"/>
    </source>
</evidence>
<dbReference type="GO" id="GO:0005789">
    <property type="term" value="C:endoplasmic reticulum membrane"/>
    <property type="evidence" value="ECO:0007669"/>
    <property type="project" value="UniProtKB-SubCell"/>
</dbReference>
<dbReference type="GO" id="GO:0006888">
    <property type="term" value="P:endoplasmic reticulum to Golgi vesicle-mediated transport"/>
    <property type="evidence" value="ECO:0007669"/>
    <property type="project" value="TreeGrafter"/>
</dbReference>
<comment type="function">
    <text evidence="10">Involved in inositol deacylation of GPI-anchored proteins which plays important roles in the quality control and ER-associated degradation of GPI-anchored proteins.</text>
</comment>
<dbReference type="InterPro" id="IPR012908">
    <property type="entry name" value="PGAP1-ab_dom-like"/>
</dbReference>
<dbReference type="AlphaFoldDB" id="C5LBY2"/>
<dbReference type="InParanoid" id="C5LBY2"/>
<keyword evidence="3 10" id="KW-0813">Transport</keyword>
<name>C5LBY2_PERM5</name>
<dbReference type="GO" id="GO:0050185">
    <property type="term" value="F:phosphatidylinositol deacylase activity"/>
    <property type="evidence" value="ECO:0007669"/>
    <property type="project" value="TreeGrafter"/>
</dbReference>
<evidence type="ECO:0000256" key="9">
    <source>
        <dbReference type="ARBA" id="ARBA00023136"/>
    </source>
</evidence>
<sequence length="493" mass="53162">MEIEELMGVLDKTLILALDFYEEPNAFHPSVVEAQAEFTRGLMAGVCTEGKKCVLVGHSMGGVVAAIAVSKSSEDIVKNVVSLVTVSTPLKTHPAMLDFGWSRVYREVGVGLDKVAVVSVTGGAADWQVPMEDTMVDGKARLQWAQMPTSDGVFAQGDHIAVMYSYEVLTYQVVPAIARALGWRTGAVVGDNDDLKAWMMSLDRPVRRHVPYDRKIEVDGSRVVEVKPLGLGKIRQVWNKGLIIDVERKSGAMLILRREGSYSRCPSVEVVDFNDKEYFSVEAPEVCDYCMRAGNNSAVVTVGAREMPLTSVHIRGDTWCVSPPISSDMKTILVPPGRGGFVVALSSPTVMKLKSRSAYEQYEMGVQLSGIGDAPYLACLVGGDHEVLSATSSSSGGRALMAPSRPLRARRARVMRGAVDTLVVVSTADDVGLVGSPGIHTFHRGHPHYGVPYTLLQYAVGDCDTVFDVNSLAHVGGYFCAGGAYRGVCSPWG</sequence>
<reference evidence="12 13" key="1">
    <citation type="submission" date="2008-07" db="EMBL/GenBank/DDBJ databases">
        <authorList>
            <person name="El-Sayed N."/>
            <person name="Caler E."/>
            <person name="Inman J."/>
            <person name="Amedeo P."/>
            <person name="Hass B."/>
            <person name="Wortman J."/>
        </authorList>
    </citation>
    <scope>NUCLEOTIDE SEQUENCE [LARGE SCALE GENOMIC DNA]</scope>
    <source>
        <strain evidence="13">ATCC 50983 / TXsc</strain>
    </source>
</reference>
<keyword evidence="7 10" id="KW-0653">Protein transport</keyword>
<evidence type="ECO:0000259" key="11">
    <source>
        <dbReference type="Pfam" id="PF07819"/>
    </source>
</evidence>
<dbReference type="EC" id="3.1.-.-" evidence="10"/>
<evidence type="ECO:0000256" key="10">
    <source>
        <dbReference type="RuleBase" id="RU365011"/>
    </source>
</evidence>
<dbReference type="RefSeq" id="XP_002773649.1">
    <property type="nucleotide sequence ID" value="XM_002773603.1"/>
</dbReference>
<comment type="similarity">
    <text evidence="2 10">Belongs to the GPI inositol-deacylase family.</text>
</comment>
<accession>C5LBY2</accession>
<evidence type="ECO:0000256" key="7">
    <source>
        <dbReference type="ARBA" id="ARBA00022927"/>
    </source>
</evidence>
<evidence type="ECO:0000256" key="6">
    <source>
        <dbReference type="ARBA" id="ARBA00022824"/>
    </source>
</evidence>
<protein>
    <recommendedName>
        <fullName evidence="10">GPI inositol-deacylase</fullName>
        <ecNumber evidence="10">3.1.-.-</ecNumber>
    </recommendedName>
</protein>
<dbReference type="PANTHER" id="PTHR15495">
    <property type="entry name" value="NEGATIVE REGULATOR OF VESICLE FORMATION-RELATED"/>
    <property type="match status" value="1"/>
</dbReference>
<evidence type="ECO:0000256" key="2">
    <source>
        <dbReference type="ARBA" id="ARBA00006931"/>
    </source>
</evidence>
<feature type="domain" description="GPI inositol-deacylase PGAP1-like alpha/beta" evidence="11">
    <location>
        <begin position="15"/>
        <end position="166"/>
    </location>
</feature>
<keyword evidence="4" id="KW-0812">Transmembrane</keyword>
<keyword evidence="13" id="KW-1185">Reference proteome</keyword>
<evidence type="ECO:0000256" key="4">
    <source>
        <dbReference type="ARBA" id="ARBA00022692"/>
    </source>
</evidence>
<dbReference type="GO" id="GO:0015031">
    <property type="term" value="P:protein transport"/>
    <property type="evidence" value="ECO:0007669"/>
    <property type="project" value="UniProtKB-KW"/>
</dbReference>
<evidence type="ECO:0000313" key="13">
    <source>
        <dbReference type="Proteomes" id="UP000007800"/>
    </source>
</evidence>
<dbReference type="EMBL" id="GG680918">
    <property type="protein sequence ID" value="EER05465.1"/>
    <property type="molecule type" value="Genomic_DNA"/>
</dbReference>
<evidence type="ECO:0000313" key="12">
    <source>
        <dbReference type="EMBL" id="EER05465.1"/>
    </source>
</evidence>
<dbReference type="SUPFAM" id="SSF53474">
    <property type="entry name" value="alpha/beta-Hydrolases"/>
    <property type="match status" value="2"/>
</dbReference>
<organism evidence="13">
    <name type="scientific">Perkinsus marinus (strain ATCC 50983 / TXsc)</name>
    <dbReference type="NCBI Taxonomy" id="423536"/>
    <lineage>
        <taxon>Eukaryota</taxon>
        <taxon>Sar</taxon>
        <taxon>Alveolata</taxon>
        <taxon>Perkinsozoa</taxon>
        <taxon>Perkinsea</taxon>
        <taxon>Perkinsida</taxon>
        <taxon>Perkinsidae</taxon>
        <taxon>Perkinsus</taxon>
    </lineage>
</organism>
<evidence type="ECO:0000256" key="8">
    <source>
        <dbReference type="ARBA" id="ARBA00022989"/>
    </source>
</evidence>
<dbReference type="InterPro" id="IPR029058">
    <property type="entry name" value="AB_hydrolase_fold"/>
</dbReference>
<evidence type="ECO:0000256" key="1">
    <source>
        <dbReference type="ARBA" id="ARBA00004477"/>
    </source>
</evidence>
<dbReference type="InterPro" id="IPR039529">
    <property type="entry name" value="PGAP1/BST1"/>
</dbReference>
<keyword evidence="9 10" id="KW-0472">Membrane</keyword>